<protein>
    <submittedName>
        <fullName evidence="1">Uncharacterized protein</fullName>
    </submittedName>
</protein>
<evidence type="ECO:0000313" key="2">
    <source>
        <dbReference type="Proteomes" id="UP000734854"/>
    </source>
</evidence>
<dbReference type="AlphaFoldDB" id="A0A8J5KMW2"/>
<name>A0A8J5KMW2_ZINOF</name>
<sequence length="89" mass="10041">MRRHLIRFGNCHPGYFCYCKVSTQYALLPPPPQLVLLPHRQSLVPDAVKDPAVGSDSAPLIDVIRFEYPPNRTVIVKTKLVSKIAEKKT</sequence>
<dbReference type="Proteomes" id="UP000734854">
    <property type="component" value="Unassembled WGS sequence"/>
</dbReference>
<organism evidence="1 2">
    <name type="scientific">Zingiber officinale</name>
    <name type="common">Ginger</name>
    <name type="synonym">Amomum zingiber</name>
    <dbReference type="NCBI Taxonomy" id="94328"/>
    <lineage>
        <taxon>Eukaryota</taxon>
        <taxon>Viridiplantae</taxon>
        <taxon>Streptophyta</taxon>
        <taxon>Embryophyta</taxon>
        <taxon>Tracheophyta</taxon>
        <taxon>Spermatophyta</taxon>
        <taxon>Magnoliopsida</taxon>
        <taxon>Liliopsida</taxon>
        <taxon>Zingiberales</taxon>
        <taxon>Zingiberaceae</taxon>
        <taxon>Zingiber</taxon>
    </lineage>
</organism>
<gene>
    <name evidence="1" type="ORF">ZIOFF_048659</name>
</gene>
<accession>A0A8J5KMW2</accession>
<dbReference type="EMBL" id="JACMSC010000013">
    <property type="protein sequence ID" value="KAG6493666.1"/>
    <property type="molecule type" value="Genomic_DNA"/>
</dbReference>
<reference evidence="1 2" key="1">
    <citation type="submission" date="2020-08" db="EMBL/GenBank/DDBJ databases">
        <title>Plant Genome Project.</title>
        <authorList>
            <person name="Zhang R.-G."/>
        </authorList>
    </citation>
    <scope>NUCLEOTIDE SEQUENCE [LARGE SCALE GENOMIC DNA]</scope>
    <source>
        <tissue evidence="1">Rhizome</tissue>
    </source>
</reference>
<proteinExistence type="predicted"/>
<comment type="caution">
    <text evidence="1">The sequence shown here is derived from an EMBL/GenBank/DDBJ whole genome shotgun (WGS) entry which is preliminary data.</text>
</comment>
<evidence type="ECO:0000313" key="1">
    <source>
        <dbReference type="EMBL" id="KAG6493666.1"/>
    </source>
</evidence>
<keyword evidence="2" id="KW-1185">Reference proteome</keyword>